<dbReference type="PANTHER" id="PTHR38834">
    <property type="entry name" value="PERIPLASMIC SUBSTRATE BINDING PROTEIN FAMILY 3"/>
    <property type="match status" value="1"/>
</dbReference>
<keyword evidence="1" id="KW-0732">Signal</keyword>
<feature type="chain" id="PRO_5037739622" evidence="1">
    <location>
        <begin position="20"/>
        <end position="294"/>
    </location>
</feature>
<dbReference type="InterPro" id="IPR001638">
    <property type="entry name" value="Solute-binding_3/MltF_N"/>
</dbReference>
<evidence type="ECO:0000313" key="3">
    <source>
        <dbReference type="EMBL" id="MBN7825479.1"/>
    </source>
</evidence>
<dbReference type="Proteomes" id="UP000664654">
    <property type="component" value="Unassembled WGS sequence"/>
</dbReference>
<dbReference type="SUPFAM" id="SSF53850">
    <property type="entry name" value="Periplasmic binding protein-like II"/>
    <property type="match status" value="1"/>
</dbReference>
<feature type="domain" description="Solute-binding protein family 3/N-terminal" evidence="2">
    <location>
        <begin position="29"/>
        <end position="259"/>
    </location>
</feature>
<keyword evidence="4" id="KW-1185">Reference proteome</keyword>
<dbReference type="SMART" id="SM00062">
    <property type="entry name" value="PBPb"/>
    <property type="match status" value="1"/>
</dbReference>
<dbReference type="Gene3D" id="3.40.190.10">
    <property type="entry name" value="Periplasmic binding protein-like II"/>
    <property type="match status" value="2"/>
</dbReference>
<reference evidence="3" key="1">
    <citation type="submission" date="2021-03" db="EMBL/GenBank/DDBJ databases">
        <title>novel species isolated from a fishpond in China.</title>
        <authorList>
            <person name="Lu H."/>
            <person name="Cai Z."/>
        </authorList>
    </citation>
    <scope>NUCLEOTIDE SEQUENCE</scope>
    <source>
        <strain evidence="3">JCM 30855</strain>
    </source>
</reference>
<evidence type="ECO:0000256" key="1">
    <source>
        <dbReference type="SAM" id="SignalP"/>
    </source>
</evidence>
<dbReference type="Pfam" id="PF00497">
    <property type="entry name" value="SBP_bac_3"/>
    <property type="match status" value="1"/>
</dbReference>
<accession>A0A939IQW1</accession>
<evidence type="ECO:0000313" key="4">
    <source>
        <dbReference type="Proteomes" id="UP000664654"/>
    </source>
</evidence>
<proteinExistence type="predicted"/>
<dbReference type="RefSeq" id="WP_206573584.1">
    <property type="nucleotide sequence ID" value="NZ_JAFKCV010000004.1"/>
</dbReference>
<dbReference type="EMBL" id="JAFKCV010000004">
    <property type="protein sequence ID" value="MBN7825479.1"/>
    <property type="molecule type" value="Genomic_DNA"/>
</dbReference>
<gene>
    <name evidence="3" type="ORF">J0A66_09625</name>
</gene>
<comment type="caution">
    <text evidence="3">The sequence shown here is derived from an EMBL/GenBank/DDBJ whole genome shotgun (WGS) entry which is preliminary data.</text>
</comment>
<sequence length="294" mass="32834">MLRTPCWLVFGLLAASALAGEPGAQQPPPLTILTHQEPPFVYHDEEGKLTGYAVELVRGIQSETGDETPILLNPWARIYFRATSEPNVLLFSLVRNADRESTFHWITPITRNLHGLFADRDLHLEIQSLKDLEKLPAIGVQRGDFREQLLIEAGLTNLVSYTTWPQALGALLKGRVSALFFSAAGIDYYCKELQENCSNIVNIYQHEVVATYLALSRQGTSDELVRQWKQAAEDYKASEDFAKMAGDWVNRYRKELGFPLHLGDGALNFWVKPRAGTPAASIRSAHPDQSGSLN</sequence>
<protein>
    <submittedName>
        <fullName evidence="3">ABC transporter substrate-binding protein</fullName>
    </submittedName>
</protein>
<dbReference type="AlphaFoldDB" id="A0A939IQW1"/>
<evidence type="ECO:0000259" key="2">
    <source>
        <dbReference type="SMART" id="SM00062"/>
    </source>
</evidence>
<name>A0A939IQW1_9ALTE</name>
<dbReference type="PANTHER" id="PTHR38834:SF3">
    <property type="entry name" value="SOLUTE-BINDING PROTEIN FAMILY 3_N-TERMINAL DOMAIN-CONTAINING PROTEIN"/>
    <property type="match status" value="1"/>
</dbReference>
<organism evidence="3 4">
    <name type="scientific">Bowmanella dokdonensis</name>
    <dbReference type="NCBI Taxonomy" id="751969"/>
    <lineage>
        <taxon>Bacteria</taxon>
        <taxon>Pseudomonadati</taxon>
        <taxon>Pseudomonadota</taxon>
        <taxon>Gammaproteobacteria</taxon>
        <taxon>Alteromonadales</taxon>
        <taxon>Alteromonadaceae</taxon>
        <taxon>Bowmanella</taxon>
    </lineage>
</organism>
<feature type="signal peptide" evidence="1">
    <location>
        <begin position="1"/>
        <end position="19"/>
    </location>
</feature>